<evidence type="ECO:0000256" key="1">
    <source>
        <dbReference type="ARBA" id="ARBA00022723"/>
    </source>
</evidence>
<dbReference type="Gene3D" id="3.30.70.20">
    <property type="match status" value="1"/>
</dbReference>
<dbReference type="GO" id="GO:0046872">
    <property type="term" value="F:metal ion binding"/>
    <property type="evidence" value="ECO:0007669"/>
    <property type="project" value="UniProtKB-KW"/>
</dbReference>
<keyword evidence="2" id="KW-0408">Iron</keyword>
<evidence type="ECO:0000256" key="3">
    <source>
        <dbReference type="ARBA" id="ARBA00023014"/>
    </source>
</evidence>
<evidence type="ECO:0000313" key="6">
    <source>
        <dbReference type="Proteomes" id="UP000228689"/>
    </source>
</evidence>
<sequence>MMEKKDFKTYRQETKEMIYDNHLALCKGCGLCIEYCPVKCIKFHETNRGHFGSPAINADLDICTKCRMCERICPDGAIHIKIKELKEKK</sequence>
<evidence type="ECO:0000256" key="2">
    <source>
        <dbReference type="ARBA" id="ARBA00023004"/>
    </source>
</evidence>
<dbReference type="PANTHER" id="PTHR43193:SF2">
    <property type="entry name" value="POLYFERREDOXIN PROTEIN FWDF"/>
    <property type="match status" value="1"/>
</dbReference>
<accession>A0A2M7REZ7</accession>
<keyword evidence="1" id="KW-0479">Metal-binding</keyword>
<name>A0A2M7REZ7_9BACT</name>
<dbReference type="PANTHER" id="PTHR43193">
    <property type="match status" value="1"/>
</dbReference>
<dbReference type="Pfam" id="PF12838">
    <property type="entry name" value="Fer4_7"/>
    <property type="match status" value="1"/>
</dbReference>
<proteinExistence type="predicted"/>
<dbReference type="GO" id="GO:0051536">
    <property type="term" value="F:iron-sulfur cluster binding"/>
    <property type="evidence" value="ECO:0007669"/>
    <property type="project" value="UniProtKB-KW"/>
</dbReference>
<keyword evidence="3" id="KW-0411">Iron-sulfur</keyword>
<dbReference type="InterPro" id="IPR017900">
    <property type="entry name" value="4Fe4S_Fe_S_CS"/>
</dbReference>
<dbReference type="InterPro" id="IPR017896">
    <property type="entry name" value="4Fe4S_Fe-S-bd"/>
</dbReference>
<dbReference type="AlphaFoldDB" id="A0A2M7REZ7"/>
<reference evidence="6" key="1">
    <citation type="submission" date="2017-09" db="EMBL/GenBank/DDBJ databases">
        <title>Depth-based differentiation of microbial function through sediment-hosted aquifers and enrichment of novel symbionts in the deep terrestrial subsurface.</title>
        <authorList>
            <person name="Probst A.J."/>
            <person name="Ladd B."/>
            <person name="Jarett J.K."/>
            <person name="Geller-Mcgrath D.E."/>
            <person name="Sieber C.M.K."/>
            <person name="Emerson J.B."/>
            <person name="Anantharaman K."/>
            <person name="Thomas B.C."/>
            <person name="Malmstrom R."/>
            <person name="Stieglmeier M."/>
            <person name="Klingl A."/>
            <person name="Woyke T."/>
            <person name="Ryan C.M."/>
            <person name="Banfield J.F."/>
        </authorList>
    </citation>
    <scope>NUCLEOTIDE SEQUENCE [LARGE SCALE GENOMIC DNA]</scope>
</reference>
<evidence type="ECO:0000259" key="4">
    <source>
        <dbReference type="PROSITE" id="PS51379"/>
    </source>
</evidence>
<dbReference type="SUPFAM" id="SSF54862">
    <property type="entry name" value="4Fe-4S ferredoxins"/>
    <property type="match status" value="1"/>
</dbReference>
<feature type="domain" description="4Fe-4S ferredoxin-type" evidence="4">
    <location>
        <begin position="15"/>
        <end position="46"/>
    </location>
</feature>
<dbReference type="EMBL" id="PFMC01000013">
    <property type="protein sequence ID" value="PIY95330.1"/>
    <property type="molecule type" value="Genomic_DNA"/>
</dbReference>
<dbReference type="InterPro" id="IPR052977">
    <property type="entry name" value="Polyferredoxin-like_ET"/>
</dbReference>
<dbReference type="Proteomes" id="UP000228689">
    <property type="component" value="Unassembled WGS sequence"/>
</dbReference>
<evidence type="ECO:0000313" key="5">
    <source>
        <dbReference type="EMBL" id="PIY95330.1"/>
    </source>
</evidence>
<dbReference type="PROSITE" id="PS00198">
    <property type="entry name" value="4FE4S_FER_1"/>
    <property type="match status" value="2"/>
</dbReference>
<organism evidence="5 6">
    <name type="scientific">Candidatus Komeilibacteria bacterium CG_4_10_14_0_8_um_filter_37_78</name>
    <dbReference type="NCBI Taxonomy" id="1974471"/>
    <lineage>
        <taxon>Bacteria</taxon>
        <taxon>Candidatus Komeiliibacteriota</taxon>
    </lineage>
</organism>
<feature type="domain" description="4Fe-4S ferredoxin-type" evidence="4">
    <location>
        <begin position="52"/>
        <end position="83"/>
    </location>
</feature>
<comment type="caution">
    <text evidence="5">The sequence shown here is derived from an EMBL/GenBank/DDBJ whole genome shotgun (WGS) entry which is preliminary data.</text>
</comment>
<gene>
    <name evidence="5" type="ORF">COY67_00545</name>
</gene>
<protein>
    <submittedName>
        <fullName evidence="5">4Fe-4S ferredoxin</fullName>
    </submittedName>
</protein>
<dbReference type="PROSITE" id="PS51379">
    <property type="entry name" value="4FE4S_FER_2"/>
    <property type="match status" value="2"/>
</dbReference>